<feature type="domain" description="FecR protein" evidence="2">
    <location>
        <begin position="178"/>
        <end position="272"/>
    </location>
</feature>
<dbReference type="STRING" id="280093.SAMN05443373_11178"/>
<protein>
    <submittedName>
        <fullName evidence="5">FecR family protein</fullName>
    </submittedName>
</protein>
<keyword evidence="1" id="KW-0812">Transmembrane</keyword>
<keyword evidence="7" id="KW-1185">Reference proteome</keyword>
<reference evidence="6" key="1">
    <citation type="submission" date="2016-11" db="EMBL/GenBank/DDBJ databases">
        <authorList>
            <person name="Varghese N."/>
            <person name="Submissions S."/>
        </authorList>
    </citation>
    <scope>NUCLEOTIDE SEQUENCE [LARGE SCALE GENOMIC DNA]</scope>
    <source>
        <strain evidence="6">DSM 19729</strain>
    </source>
</reference>
<dbReference type="AlphaFoldDB" id="A0A1M5S6F1"/>
<dbReference type="Pfam" id="PF04773">
    <property type="entry name" value="FecR"/>
    <property type="match status" value="1"/>
</dbReference>
<accession>A0A1M5S6F1</accession>
<dbReference type="GO" id="GO:0016989">
    <property type="term" value="F:sigma factor antagonist activity"/>
    <property type="evidence" value="ECO:0007669"/>
    <property type="project" value="TreeGrafter"/>
</dbReference>
<keyword evidence="1" id="KW-0472">Membrane</keyword>
<evidence type="ECO:0000313" key="4">
    <source>
        <dbReference type="EMBL" id="PRZ21225.1"/>
    </source>
</evidence>
<dbReference type="PANTHER" id="PTHR30273">
    <property type="entry name" value="PERIPLASMIC SIGNAL SENSOR AND SIGMA FACTOR ACTIVATOR FECR-RELATED"/>
    <property type="match status" value="1"/>
</dbReference>
<dbReference type="InterPro" id="IPR032508">
    <property type="entry name" value="FecR_C"/>
</dbReference>
<evidence type="ECO:0000313" key="5">
    <source>
        <dbReference type="EMBL" id="SHH34066.1"/>
    </source>
</evidence>
<sequence length="386" mass="44237">MPNFKQIINLSKSLAASFLDKKKNTEIVEQSQLFNDEDKNYIIKNINDDSSIEKRQNLVKQIDKEADWINVVKRIELSNYKFYWRLSAAAIISGVLLTGYFFKDTFFGTSLEKMPIVLNVKPGKEKAILTLEDGSNITLEKGKNYVSNNLNSNGEKLVYNSGANSKSKNVFNYLTIPRGGQYFVKLSDGTKVWLNSGSKIKYPVAFVEGEIREVELVYGEAYFDVSPSTDHKGSKFKVLNQNQQVEVLGTEFNIKAYRDDDNVYTTLVEGKVTVGLEGKKQYLKPSQRSVLDIDNQMITISTVDVYNEISWKQGIFSFEDLTLRDITKVLSRWYDVDFVFLNKSIENKKFVGVLDKNQNLEDILSTIKNFGIIREYRINERTIVLK</sequence>
<feature type="transmembrane region" description="Helical" evidence="1">
    <location>
        <begin position="82"/>
        <end position="102"/>
    </location>
</feature>
<evidence type="ECO:0000259" key="3">
    <source>
        <dbReference type="Pfam" id="PF16344"/>
    </source>
</evidence>
<dbReference type="Pfam" id="PF16344">
    <property type="entry name" value="FecR_C"/>
    <property type="match status" value="1"/>
</dbReference>
<evidence type="ECO:0000313" key="7">
    <source>
        <dbReference type="Proteomes" id="UP000237771"/>
    </source>
</evidence>
<dbReference type="EMBL" id="FQWO01000011">
    <property type="protein sequence ID" value="SHH34066.1"/>
    <property type="molecule type" value="Genomic_DNA"/>
</dbReference>
<dbReference type="Proteomes" id="UP000184384">
    <property type="component" value="Unassembled WGS sequence"/>
</dbReference>
<gene>
    <name evidence="4" type="ORF">BC624_10978</name>
    <name evidence="5" type="ORF">SAMN05443373_11178</name>
</gene>
<evidence type="ECO:0000259" key="2">
    <source>
        <dbReference type="Pfam" id="PF04773"/>
    </source>
</evidence>
<dbReference type="InterPro" id="IPR006860">
    <property type="entry name" value="FecR"/>
</dbReference>
<dbReference type="Gene3D" id="3.55.50.30">
    <property type="match status" value="1"/>
</dbReference>
<dbReference type="OrthoDB" id="649666at2"/>
<evidence type="ECO:0000313" key="6">
    <source>
        <dbReference type="Proteomes" id="UP000184384"/>
    </source>
</evidence>
<reference evidence="4 7" key="3">
    <citation type="submission" date="2018-03" db="EMBL/GenBank/DDBJ databases">
        <title>Genomic Encyclopedia of Archaeal and Bacterial Type Strains, Phase II (KMG-II): from individual species to whole genera.</title>
        <authorList>
            <person name="Goeker M."/>
        </authorList>
    </citation>
    <scope>NUCLEOTIDE SEQUENCE [LARGE SCALE GENOMIC DNA]</scope>
    <source>
        <strain evidence="4 7">DSM 17797</strain>
    </source>
</reference>
<evidence type="ECO:0000256" key="1">
    <source>
        <dbReference type="SAM" id="Phobius"/>
    </source>
</evidence>
<name>A0A1M5S6F1_9FLAO</name>
<dbReference type="PANTHER" id="PTHR30273:SF2">
    <property type="entry name" value="PROTEIN FECR"/>
    <property type="match status" value="1"/>
</dbReference>
<reference evidence="5" key="2">
    <citation type="submission" date="2016-11" db="EMBL/GenBank/DDBJ databases">
        <authorList>
            <person name="Jaros S."/>
            <person name="Januszkiewicz K."/>
            <person name="Wedrychowicz H."/>
        </authorList>
    </citation>
    <scope>NUCLEOTIDE SEQUENCE [LARGE SCALE GENOMIC DNA]</scope>
    <source>
        <strain evidence="5">DSM 19729</strain>
    </source>
</reference>
<dbReference type="InterPro" id="IPR012373">
    <property type="entry name" value="Ferrdict_sens_TM"/>
</dbReference>
<dbReference type="Gene3D" id="2.60.120.1440">
    <property type="match status" value="1"/>
</dbReference>
<feature type="domain" description="Protein FecR C-terminal" evidence="3">
    <location>
        <begin position="316"/>
        <end position="384"/>
    </location>
</feature>
<dbReference type="Proteomes" id="UP000237771">
    <property type="component" value="Unassembled WGS sequence"/>
</dbReference>
<dbReference type="RefSeq" id="WP_072945194.1">
    <property type="nucleotide sequence ID" value="NZ_FQWO01000011.1"/>
</dbReference>
<dbReference type="EMBL" id="PVUB01000009">
    <property type="protein sequence ID" value="PRZ21225.1"/>
    <property type="molecule type" value="Genomic_DNA"/>
</dbReference>
<proteinExistence type="predicted"/>
<organism evidence="5 6">
    <name type="scientific">Flavobacterium granuli</name>
    <dbReference type="NCBI Taxonomy" id="280093"/>
    <lineage>
        <taxon>Bacteria</taxon>
        <taxon>Pseudomonadati</taxon>
        <taxon>Bacteroidota</taxon>
        <taxon>Flavobacteriia</taxon>
        <taxon>Flavobacteriales</taxon>
        <taxon>Flavobacteriaceae</taxon>
        <taxon>Flavobacterium</taxon>
    </lineage>
</organism>
<keyword evidence="1" id="KW-1133">Transmembrane helix</keyword>